<dbReference type="EMBL" id="HBHJ01033148">
    <property type="protein sequence ID" value="CAD9710966.1"/>
    <property type="molecule type" value="Transcribed_RNA"/>
</dbReference>
<keyword evidence="2" id="KW-0802">TPR repeat</keyword>
<reference evidence="5" key="1">
    <citation type="submission" date="2021-01" db="EMBL/GenBank/DDBJ databases">
        <authorList>
            <person name="Corre E."/>
            <person name="Pelletier E."/>
            <person name="Niang G."/>
            <person name="Scheremetjew M."/>
            <person name="Finn R."/>
            <person name="Kale V."/>
            <person name="Holt S."/>
            <person name="Cochrane G."/>
            <person name="Meng A."/>
            <person name="Brown T."/>
            <person name="Cohen L."/>
        </authorList>
    </citation>
    <scope>NUCLEOTIDE SEQUENCE</scope>
    <source>
        <strain evidence="5">CCMP1243</strain>
    </source>
</reference>
<dbReference type="SUPFAM" id="SSF48452">
    <property type="entry name" value="TPR-like"/>
    <property type="match status" value="1"/>
</dbReference>
<protein>
    <submittedName>
        <fullName evidence="5">Uncharacterized protein</fullName>
    </submittedName>
</protein>
<dbReference type="SMART" id="SM00028">
    <property type="entry name" value="TPR"/>
    <property type="match status" value="3"/>
</dbReference>
<dbReference type="PANTHER" id="PTHR22904">
    <property type="entry name" value="TPR REPEAT CONTAINING PROTEIN"/>
    <property type="match status" value="1"/>
</dbReference>
<accession>A0A7S2SWU3</accession>
<keyword evidence="4" id="KW-0812">Transmembrane</keyword>
<sequence>MKENNMPSAQALKERGNYYWQRSQYRDAISAWSDAIDSRTVTEDMLPSLYSNRSAAFLKTGDLGRALGDAEACVAMRPEWARGHARRGAALSRFPHRLTEAAAAYQQAAELDPSSQEYRSAASDARHRAARGERHTQASPSPGTAYGQPAAGRNYVAEALVWFSQNQAMIFQVGLFLLALWILFGGALSSSSFGGGYGGSGGYGGIGGFDWSWVLVAGVGYLAYRSGMSPFQIMMLLNMLSGRRGHGRRGWGGYPPRGFGGGGGGMFGRRGGYW</sequence>
<name>A0A7S2SWU3_9STRA</name>
<proteinExistence type="predicted"/>
<evidence type="ECO:0000256" key="3">
    <source>
        <dbReference type="SAM" id="MobiDB-lite"/>
    </source>
</evidence>
<dbReference type="InterPro" id="IPR019734">
    <property type="entry name" value="TPR_rpt"/>
</dbReference>
<evidence type="ECO:0000256" key="4">
    <source>
        <dbReference type="SAM" id="Phobius"/>
    </source>
</evidence>
<dbReference type="PANTHER" id="PTHR22904:SF523">
    <property type="entry name" value="STRESS-INDUCED-PHOSPHOPROTEIN 1"/>
    <property type="match status" value="1"/>
</dbReference>
<organism evidence="5">
    <name type="scientific">Rhizochromulina marina</name>
    <dbReference type="NCBI Taxonomy" id="1034831"/>
    <lineage>
        <taxon>Eukaryota</taxon>
        <taxon>Sar</taxon>
        <taxon>Stramenopiles</taxon>
        <taxon>Ochrophyta</taxon>
        <taxon>Dictyochophyceae</taxon>
        <taxon>Rhizochromulinales</taxon>
        <taxon>Rhizochromulina</taxon>
    </lineage>
</organism>
<keyword evidence="1" id="KW-0677">Repeat</keyword>
<dbReference type="InterPro" id="IPR011990">
    <property type="entry name" value="TPR-like_helical_dom_sf"/>
</dbReference>
<evidence type="ECO:0000313" key="5">
    <source>
        <dbReference type="EMBL" id="CAD9710966.1"/>
    </source>
</evidence>
<evidence type="ECO:0000256" key="2">
    <source>
        <dbReference type="ARBA" id="ARBA00022803"/>
    </source>
</evidence>
<keyword evidence="4" id="KW-0472">Membrane</keyword>
<dbReference type="GO" id="GO:0051879">
    <property type="term" value="F:Hsp90 protein binding"/>
    <property type="evidence" value="ECO:0007669"/>
    <property type="project" value="TreeGrafter"/>
</dbReference>
<keyword evidence="4" id="KW-1133">Transmembrane helix</keyword>
<dbReference type="AlphaFoldDB" id="A0A7S2SWU3"/>
<evidence type="ECO:0000256" key="1">
    <source>
        <dbReference type="ARBA" id="ARBA00022737"/>
    </source>
</evidence>
<feature type="transmembrane region" description="Helical" evidence="4">
    <location>
        <begin position="169"/>
        <end position="189"/>
    </location>
</feature>
<feature type="compositionally biased region" description="Basic and acidic residues" evidence="3">
    <location>
        <begin position="124"/>
        <end position="136"/>
    </location>
</feature>
<feature type="region of interest" description="Disordered" evidence="3">
    <location>
        <begin position="109"/>
        <end position="147"/>
    </location>
</feature>
<feature type="transmembrane region" description="Helical" evidence="4">
    <location>
        <begin position="201"/>
        <end position="224"/>
    </location>
</feature>
<dbReference type="Gene3D" id="1.25.40.10">
    <property type="entry name" value="Tetratricopeptide repeat domain"/>
    <property type="match status" value="1"/>
</dbReference>
<gene>
    <name evidence="5" type="ORF">RMAR1173_LOCUS21960</name>
</gene>